<feature type="region of interest" description="Disordered" evidence="1">
    <location>
        <begin position="1"/>
        <end position="43"/>
    </location>
</feature>
<evidence type="ECO:0000259" key="3">
    <source>
        <dbReference type="Pfam" id="PF00930"/>
    </source>
</evidence>
<keyword evidence="5" id="KW-1185">Reference proteome</keyword>
<proteinExistence type="predicted"/>
<dbReference type="Pfam" id="PF00930">
    <property type="entry name" value="DPPIV_N"/>
    <property type="match status" value="1"/>
</dbReference>
<dbReference type="Gene3D" id="3.40.50.1820">
    <property type="entry name" value="alpha/beta hydrolase"/>
    <property type="match status" value="1"/>
</dbReference>
<gene>
    <name evidence="4" type="ORF">SYYSPA8_15550</name>
</gene>
<dbReference type="Pfam" id="PF00326">
    <property type="entry name" value="Peptidase_S9"/>
    <property type="match status" value="1"/>
</dbReference>
<dbReference type="Gene3D" id="2.140.10.30">
    <property type="entry name" value="Dipeptidylpeptidase IV, N-terminal domain"/>
    <property type="match status" value="1"/>
</dbReference>
<dbReference type="Proteomes" id="UP001291653">
    <property type="component" value="Unassembled WGS sequence"/>
</dbReference>
<dbReference type="InterPro" id="IPR050278">
    <property type="entry name" value="Serine_Prot_S9B/DPPIV"/>
</dbReference>
<dbReference type="PANTHER" id="PTHR11731">
    <property type="entry name" value="PROTEASE FAMILY S9B,C DIPEPTIDYL-PEPTIDASE IV-RELATED"/>
    <property type="match status" value="1"/>
</dbReference>
<accession>A0ABQ5NZD7</accession>
<dbReference type="InterPro" id="IPR029058">
    <property type="entry name" value="AB_hydrolase_fold"/>
</dbReference>
<feature type="domain" description="Dipeptidylpeptidase IV N-terminal" evidence="3">
    <location>
        <begin position="161"/>
        <end position="428"/>
    </location>
</feature>
<name>A0ABQ5NZD7_9ACTN</name>
<dbReference type="PANTHER" id="PTHR11731:SF193">
    <property type="entry name" value="DIPEPTIDYL PEPTIDASE 9"/>
    <property type="match status" value="1"/>
</dbReference>
<evidence type="ECO:0000313" key="4">
    <source>
        <dbReference type="EMBL" id="GLF95729.1"/>
    </source>
</evidence>
<organism evidence="4 5">
    <name type="scientific">Streptomyces yaizuensis</name>
    <dbReference type="NCBI Taxonomy" id="2989713"/>
    <lineage>
        <taxon>Bacteria</taxon>
        <taxon>Bacillati</taxon>
        <taxon>Actinomycetota</taxon>
        <taxon>Actinomycetes</taxon>
        <taxon>Kitasatosporales</taxon>
        <taxon>Streptomycetaceae</taxon>
        <taxon>Streptomyces</taxon>
    </lineage>
</organism>
<dbReference type="InterPro" id="IPR002469">
    <property type="entry name" value="Peptidase_S9B_N"/>
</dbReference>
<dbReference type="InterPro" id="IPR001375">
    <property type="entry name" value="Peptidase_S9_cat"/>
</dbReference>
<dbReference type="SUPFAM" id="SSF82171">
    <property type="entry name" value="DPP6 N-terminal domain-like"/>
    <property type="match status" value="1"/>
</dbReference>
<evidence type="ECO:0000259" key="2">
    <source>
        <dbReference type="Pfam" id="PF00326"/>
    </source>
</evidence>
<evidence type="ECO:0000313" key="5">
    <source>
        <dbReference type="Proteomes" id="UP001291653"/>
    </source>
</evidence>
<dbReference type="EMBL" id="BSBI01000005">
    <property type="protein sequence ID" value="GLF95729.1"/>
    <property type="molecule type" value="Genomic_DNA"/>
</dbReference>
<protein>
    <submittedName>
        <fullName evidence="4">Prolyl oligopeptidase family serine peptidase</fullName>
    </submittedName>
</protein>
<feature type="domain" description="Peptidase S9 prolyl oligopeptidase catalytic" evidence="2">
    <location>
        <begin position="544"/>
        <end position="741"/>
    </location>
</feature>
<reference evidence="4 5" key="1">
    <citation type="submission" date="2022-10" db="EMBL/GenBank/DDBJ databases">
        <title>Draft genome sequence of Streptomyces sp. YSPA8.</title>
        <authorList>
            <person name="Moriuchi R."/>
            <person name="Dohra H."/>
            <person name="Yamamura H."/>
            <person name="Kodani S."/>
        </authorList>
    </citation>
    <scope>NUCLEOTIDE SEQUENCE [LARGE SCALE GENOMIC DNA]</scope>
    <source>
        <strain evidence="4 5">YSPA8</strain>
    </source>
</reference>
<feature type="compositionally biased region" description="Low complexity" evidence="1">
    <location>
        <begin position="10"/>
        <end position="28"/>
    </location>
</feature>
<dbReference type="SUPFAM" id="SSF53474">
    <property type="entry name" value="alpha/beta-Hydrolases"/>
    <property type="match status" value="1"/>
</dbReference>
<evidence type="ECO:0000256" key="1">
    <source>
        <dbReference type="SAM" id="MobiDB-lite"/>
    </source>
</evidence>
<comment type="caution">
    <text evidence="4">The sequence shown here is derived from an EMBL/GenBank/DDBJ whole genome shotgun (WGS) entry which is preliminary data.</text>
</comment>
<sequence>MSDMNHDGTPVDPVRSDSSSSPFPSPSRGRAAEPSPASLRAPEFPGRFARTRRFSLGIPRQITVSPDGDRILFLRGTGGTDPVSRLWLYSGGRERMLADPVALAVAEDGTPDEERARRERAREASTGVVAYATDAAVRLAAFALGGRLWTVAPHGSAAPRPLATAGPVTDPRPSPDGRWIAYVTGGALHAVRADGSEDRVLAAPEGPDVVYGLAEYAAAESMGRTRGHWWSPASDALLVARVDTAPVGRRWVGDPADPDTPPRPVPYPAAGTANARVSLHLLRLDGERVAVRLPEHARAAVHPPGAWTDTAFEYVTDAGWDGHGPRAQVQTRDQRTAVLLAVDPADGTTTPVHTEHDPAWVELVPGVPGRTAAGTPVTAVVTDDGRRALRVGDAIAPPGQQLREVLAVDGERVWFTAQEDPTEVHVWCHSPEAGFVRVSEGPGVHHVWTGGGTTVLESWTESGHRFTVRREGAPESRIRVTAEEPAVVPRPQLLTLGARELRSHLYLPSWYEPGSGPLPVLLNPYAGPGMQLVVRARTWWGCVSQWFAEQGFAVLVTDGRGTPGRGPAWEKAVHGDRLAPALEDQIDALHAAAADHPFLDLGAVAIRGWSFGGYLAAGAVLHHPEVFHAAVAGGTPTDRRLYDTHWEERFLGHPEVFPEAYRRSSLLPYAGRLSRPLLLVHGLADDNVYVAHTLRLSSALLAAGRQHSVLPLAGAGHRVTRQEQVAGLLRYEVAFLKKSLNF</sequence>